<feature type="transmembrane region" description="Helical" evidence="5">
    <location>
        <begin position="101"/>
        <end position="124"/>
    </location>
</feature>
<organism evidence="7 8">
    <name type="scientific">Limosilactobacillus oris F0423</name>
    <dbReference type="NCBI Taxonomy" id="944562"/>
    <lineage>
        <taxon>Bacteria</taxon>
        <taxon>Bacillati</taxon>
        <taxon>Bacillota</taxon>
        <taxon>Bacilli</taxon>
        <taxon>Lactobacillales</taxon>
        <taxon>Lactobacillaceae</taxon>
        <taxon>Limosilactobacillus</taxon>
    </lineage>
</organism>
<dbReference type="PANTHER" id="PTHR43229:SF2">
    <property type="entry name" value="NODULATION PROTEIN J"/>
    <property type="match status" value="1"/>
</dbReference>
<feature type="transmembrane region" description="Helical" evidence="5">
    <location>
        <begin position="20"/>
        <end position="37"/>
    </location>
</feature>
<dbReference type="PANTHER" id="PTHR43229">
    <property type="entry name" value="NODULATION PROTEIN J"/>
    <property type="match status" value="1"/>
</dbReference>
<dbReference type="InterPro" id="IPR051784">
    <property type="entry name" value="Nod_factor_ABC_transporter"/>
</dbReference>
<feature type="domain" description="ABC-2 type transporter transmembrane" evidence="6">
    <location>
        <begin position="3"/>
        <end position="219"/>
    </location>
</feature>
<accession>A0ABN0D849</accession>
<feature type="transmembrane region" description="Helical" evidence="5">
    <location>
        <begin position="57"/>
        <end position="80"/>
    </location>
</feature>
<keyword evidence="3 5" id="KW-1133">Transmembrane helix</keyword>
<reference evidence="7 8" key="1">
    <citation type="submission" date="2011-05" db="EMBL/GenBank/DDBJ databases">
        <authorList>
            <person name="Durkin A.S."/>
            <person name="Kim M."/>
            <person name="Radune D."/>
            <person name="Hostetler J."/>
            <person name="Torralba M."/>
            <person name="Gillis M."/>
            <person name="Methe B."/>
            <person name="Sutton G."/>
            <person name="Nelson K.E."/>
        </authorList>
    </citation>
    <scope>NUCLEOTIDE SEQUENCE [LARGE SCALE GENOMIC DNA]</scope>
    <source>
        <strain evidence="7 8">F0423</strain>
    </source>
</reference>
<keyword evidence="4 5" id="KW-0472">Membrane</keyword>
<evidence type="ECO:0000256" key="5">
    <source>
        <dbReference type="SAM" id="Phobius"/>
    </source>
</evidence>
<sequence>MAALIYRNLKLYFRNRMGAMMSLLGALIAFFIYIGFLKENLVQEWQRVANANQVLDAWMMGGILTIAGVTTAFGALGQLVSDREGNRYQDFQMTALKQWQLAISYFISAFLISLIMQLVSFVIMAVYFKVTDNLTIKWEDSGKLLLVSLLGTFVATVFCQIIIEFIHSHVVFNRMSALIGTGIGFAIATYMPVGALSAFSRHLVKVFPSSYIASSFRELLIGNKIPAVVRPELNDYLGIKLTVFKHSLGLSQNLLLVTIVSLLGLGLLIIVNHLKYKQH</sequence>
<feature type="transmembrane region" description="Helical" evidence="5">
    <location>
        <begin position="254"/>
        <end position="274"/>
    </location>
</feature>
<name>A0ABN0D849_9LACO</name>
<evidence type="ECO:0000259" key="6">
    <source>
        <dbReference type="Pfam" id="PF01061"/>
    </source>
</evidence>
<keyword evidence="8" id="KW-1185">Reference proteome</keyword>
<evidence type="ECO:0000313" key="8">
    <source>
        <dbReference type="Proteomes" id="UP000006035"/>
    </source>
</evidence>
<evidence type="ECO:0000256" key="1">
    <source>
        <dbReference type="ARBA" id="ARBA00004141"/>
    </source>
</evidence>
<dbReference type="InterPro" id="IPR013525">
    <property type="entry name" value="ABC2_TM"/>
</dbReference>
<dbReference type="Proteomes" id="UP000006035">
    <property type="component" value="Unassembled WGS sequence"/>
</dbReference>
<gene>
    <name evidence="7" type="ORF">HMPREF9102_0675</name>
</gene>
<evidence type="ECO:0000256" key="3">
    <source>
        <dbReference type="ARBA" id="ARBA00022989"/>
    </source>
</evidence>
<dbReference type="RefSeq" id="WP_003714881.1">
    <property type="nucleotide sequence ID" value="NZ_AFTL01000002.1"/>
</dbReference>
<evidence type="ECO:0000313" key="7">
    <source>
        <dbReference type="EMBL" id="EGS39491.1"/>
    </source>
</evidence>
<evidence type="ECO:0000256" key="4">
    <source>
        <dbReference type="ARBA" id="ARBA00023136"/>
    </source>
</evidence>
<protein>
    <submittedName>
        <fullName evidence="7">ABC-2 type transporter</fullName>
    </submittedName>
</protein>
<evidence type="ECO:0000256" key="2">
    <source>
        <dbReference type="ARBA" id="ARBA00022692"/>
    </source>
</evidence>
<dbReference type="EMBL" id="AFTL01000002">
    <property type="protein sequence ID" value="EGS39491.1"/>
    <property type="molecule type" value="Genomic_DNA"/>
</dbReference>
<feature type="transmembrane region" description="Helical" evidence="5">
    <location>
        <begin position="178"/>
        <end position="199"/>
    </location>
</feature>
<proteinExistence type="predicted"/>
<comment type="caution">
    <text evidence="7">The sequence shown here is derived from an EMBL/GenBank/DDBJ whole genome shotgun (WGS) entry which is preliminary data.</text>
</comment>
<comment type="subcellular location">
    <subcellularLocation>
        <location evidence="1">Membrane</location>
        <topology evidence="1">Multi-pass membrane protein</topology>
    </subcellularLocation>
</comment>
<feature type="transmembrane region" description="Helical" evidence="5">
    <location>
        <begin position="144"/>
        <end position="166"/>
    </location>
</feature>
<dbReference type="Pfam" id="PF01061">
    <property type="entry name" value="ABC2_membrane"/>
    <property type="match status" value="1"/>
</dbReference>
<keyword evidence="2 5" id="KW-0812">Transmembrane</keyword>